<accession>A0A1M6C377</accession>
<reference evidence="3" key="1">
    <citation type="submission" date="2016-11" db="EMBL/GenBank/DDBJ databases">
        <authorList>
            <person name="Varghese N."/>
            <person name="Submissions S."/>
        </authorList>
    </citation>
    <scope>NUCLEOTIDE SEQUENCE [LARGE SCALE GENOMIC DNA]</scope>
    <source>
        <strain evidence="3">DSM 17957</strain>
    </source>
</reference>
<dbReference type="Proteomes" id="UP000184536">
    <property type="component" value="Unassembled WGS sequence"/>
</dbReference>
<dbReference type="RefSeq" id="WP_110939460.1">
    <property type="nucleotide sequence ID" value="NZ_FQZV01000003.1"/>
</dbReference>
<proteinExistence type="predicted"/>
<evidence type="ECO:0000313" key="3">
    <source>
        <dbReference type="Proteomes" id="UP000184536"/>
    </source>
</evidence>
<keyword evidence="3" id="KW-1185">Reference proteome</keyword>
<dbReference type="OrthoDB" id="1679795at2"/>
<dbReference type="NCBIfam" id="NF033218">
    <property type="entry name" value="anchor_AmaP"/>
    <property type="match status" value="1"/>
</dbReference>
<gene>
    <name evidence="2" type="ORF">SAMN02745975_00145</name>
</gene>
<dbReference type="EMBL" id="FQZV01000003">
    <property type="protein sequence ID" value="SHI55466.1"/>
    <property type="molecule type" value="Genomic_DNA"/>
</dbReference>
<protein>
    <submittedName>
        <fullName evidence="2">Uncharacterized conserved protein YloU, alkaline shock protein (Asp23) family</fullName>
    </submittedName>
</protein>
<dbReference type="AlphaFoldDB" id="A0A1M6C377"/>
<feature type="transmembrane region" description="Helical" evidence="1">
    <location>
        <begin position="50"/>
        <end position="70"/>
    </location>
</feature>
<feature type="transmembrane region" description="Helical" evidence="1">
    <location>
        <begin position="7"/>
        <end position="30"/>
    </location>
</feature>
<dbReference type="STRING" id="1121919.SAMN02745975_00145"/>
<keyword evidence="1" id="KW-0812">Transmembrane</keyword>
<keyword evidence="1" id="KW-0472">Membrane</keyword>
<evidence type="ECO:0000256" key="1">
    <source>
        <dbReference type="SAM" id="Phobius"/>
    </source>
</evidence>
<evidence type="ECO:0000313" key="2">
    <source>
        <dbReference type="EMBL" id="SHI55466.1"/>
    </source>
</evidence>
<name>A0A1M6C377_9FIRM</name>
<keyword evidence="1" id="KW-1133">Transmembrane helix</keyword>
<organism evidence="2 3">
    <name type="scientific">Geosporobacter subterraneus DSM 17957</name>
    <dbReference type="NCBI Taxonomy" id="1121919"/>
    <lineage>
        <taxon>Bacteria</taxon>
        <taxon>Bacillati</taxon>
        <taxon>Bacillota</taxon>
        <taxon>Clostridia</taxon>
        <taxon>Peptostreptococcales</taxon>
        <taxon>Thermotaleaceae</taxon>
        <taxon>Geosporobacter</taxon>
    </lineage>
</organism>
<sequence>MKLLDRIILALYSFSIGVLSILLLAVPFYRPAYEWTRVLLENLRGNWQNILFPLFFLGVSIRFLVSGLWSNRSRQHAVVRHTAFGEVKITLNTLEGMAQKAAKTIPGLREIRASVHQVAEGVVIEILGLAVSDTNIPEATVKAQQSIKDYIEEFTGISVQEVKVTIQDISTVSKGRVE</sequence>